<proteinExistence type="predicted"/>
<dbReference type="SUPFAM" id="SSF159501">
    <property type="entry name" value="EreA/ChaN-like"/>
    <property type="match status" value="1"/>
</dbReference>
<evidence type="ECO:0000313" key="2">
    <source>
        <dbReference type="Proteomes" id="UP000830583"/>
    </source>
</evidence>
<organism evidence="1 2">
    <name type="scientific">Flavobacterium azooxidireducens</name>
    <dbReference type="NCBI Taxonomy" id="1871076"/>
    <lineage>
        <taxon>Bacteria</taxon>
        <taxon>Pseudomonadati</taxon>
        <taxon>Bacteroidota</taxon>
        <taxon>Flavobacteriia</taxon>
        <taxon>Flavobacteriales</taxon>
        <taxon>Flavobacteriaceae</taxon>
        <taxon>Flavobacterium</taxon>
    </lineage>
</organism>
<evidence type="ECO:0000313" key="1">
    <source>
        <dbReference type="EMBL" id="UPQ79425.1"/>
    </source>
</evidence>
<accession>A0ABY4KGC8</accession>
<dbReference type="InterPro" id="IPR007815">
    <property type="entry name" value="Emycin_Estase"/>
</dbReference>
<dbReference type="Proteomes" id="UP000830583">
    <property type="component" value="Chromosome"/>
</dbReference>
<dbReference type="EMBL" id="CP096205">
    <property type="protein sequence ID" value="UPQ79425.1"/>
    <property type="molecule type" value="Genomic_DNA"/>
</dbReference>
<keyword evidence="2" id="KW-1185">Reference proteome</keyword>
<sequence length="368" mass="43578">MKIILIFLFFSIHFVDAQNRIGIYKLNNLDNLLTNELKTRLNEEIKNKDVIFLGESEHHMGSEFIAKTEFVKYLVLEHNFTEIAFEADFFALHQTNSKNNIFPHWSKSIQCQDLFDFLNKHKVTIWGFDNQFSSAYSFQNFTPLLINFLDSKKINYTNNFEVLINVFMTSQSKKSKDELLQEIENIILQLEGENTFWTQALKSFKSLVKQESVSRKSDAYKIRDFQMADNLNFLTTSLKNKKVIVWAANVHSSKINIPEMNYKIMGYEYLKITNRNTYHIAFSPIKMPYRKMSYIEKQHKDKFNMLYFLPNTTENYFIDSKQIIEEDINQLNILYEGMFGMRIKKTNYFKHFDALVFIAEGEKSILAH</sequence>
<protein>
    <submittedName>
        <fullName evidence="1">Erythromycin esterase family protein</fullName>
    </submittedName>
</protein>
<dbReference type="InterPro" id="IPR052036">
    <property type="entry name" value="Hydrolase/PRTase-associated"/>
</dbReference>
<reference evidence="1" key="1">
    <citation type="submission" date="2022-04" db="EMBL/GenBank/DDBJ databases">
        <title>Consumption of N2O by Flavobacterium azooxidireducens sp. nov. isolated from Decomposing Leaf Litter of Phragmites australis (Cav.).</title>
        <authorList>
            <person name="Behrendt U."/>
            <person name="Spanner T."/>
            <person name="Augustin J."/>
            <person name="Horn M.A."/>
            <person name="Kolb S."/>
            <person name="Ulrich A."/>
        </authorList>
    </citation>
    <scope>NUCLEOTIDE SEQUENCE</scope>
    <source>
        <strain evidence="1">IGB 4-14</strain>
    </source>
</reference>
<dbReference type="RefSeq" id="WP_248434552.1">
    <property type="nucleotide sequence ID" value="NZ_CP096205.1"/>
</dbReference>
<dbReference type="Pfam" id="PF05139">
    <property type="entry name" value="Erythro_esteras"/>
    <property type="match status" value="1"/>
</dbReference>
<name>A0ABY4KGC8_9FLAO</name>
<dbReference type="PANTHER" id="PTHR31299:SF0">
    <property type="entry name" value="ESTERASE, PUTATIVE (AFU_ORTHOLOGUE AFUA_1G05850)-RELATED"/>
    <property type="match status" value="1"/>
</dbReference>
<dbReference type="PANTHER" id="PTHR31299">
    <property type="entry name" value="ESTERASE, PUTATIVE (AFU_ORTHOLOGUE AFUA_1G05850)-RELATED"/>
    <property type="match status" value="1"/>
</dbReference>
<gene>
    <name evidence="1" type="ORF">M0M57_00965</name>
</gene>
<dbReference type="Gene3D" id="3.40.1660.10">
    <property type="entry name" value="EreA-like (biosynthetic domain)"/>
    <property type="match status" value="2"/>
</dbReference>